<protein>
    <recommendedName>
        <fullName evidence="2">Haem-binding uptake Tiki superfamily ChaN domain-containing protein</fullName>
    </recommendedName>
</protein>
<keyword evidence="4" id="KW-1185">Reference proteome</keyword>
<accession>A0A2M8S1H9</accession>
<dbReference type="SUPFAM" id="SSF159501">
    <property type="entry name" value="EreA/ChaN-like"/>
    <property type="match status" value="1"/>
</dbReference>
<dbReference type="RefSeq" id="WP_100289233.1">
    <property type="nucleotide sequence ID" value="NZ_PHHA01000020.1"/>
</dbReference>
<dbReference type="OrthoDB" id="9795827at2"/>
<evidence type="ECO:0000313" key="3">
    <source>
        <dbReference type="EMBL" id="PJG84956.1"/>
    </source>
</evidence>
<comment type="caution">
    <text evidence="3">The sequence shown here is derived from an EMBL/GenBank/DDBJ whole genome shotgun (WGS) entry which is preliminary data.</text>
</comment>
<feature type="chain" id="PRO_5014728082" description="Haem-binding uptake Tiki superfamily ChaN domain-containing protein" evidence="1">
    <location>
        <begin position="27"/>
        <end position="265"/>
    </location>
</feature>
<keyword evidence="1" id="KW-0732">Signal</keyword>
<dbReference type="EMBL" id="PHHA01000020">
    <property type="protein sequence ID" value="PJG84956.1"/>
    <property type="molecule type" value="Genomic_DNA"/>
</dbReference>
<dbReference type="Pfam" id="PF04187">
    <property type="entry name" value="Cofac_haem_bdg"/>
    <property type="match status" value="1"/>
</dbReference>
<proteinExistence type="predicted"/>
<evidence type="ECO:0000313" key="4">
    <source>
        <dbReference type="Proteomes" id="UP000229329"/>
    </source>
</evidence>
<reference evidence="3 4" key="1">
    <citation type="submission" date="2017-11" db="EMBL/GenBank/DDBJ databases">
        <title>Reclassification of Bisgaard taxon 7 as Conservatibacter flavescens gen. nov., sp. nov.</title>
        <authorList>
            <person name="Christensen H."/>
        </authorList>
    </citation>
    <scope>NUCLEOTIDE SEQUENCE [LARGE SCALE GENOMIC DNA]</scope>
    <source>
        <strain evidence="3 4">7_4</strain>
    </source>
</reference>
<dbReference type="InterPro" id="IPR007314">
    <property type="entry name" value="Cofac_haem-bd_dom"/>
</dbReference>
<gene>
    <name evidence="3" type="ORF">CVP05_08965</name>
</gene>
<dbReference type="Gene3D" id="3.40.50.11550">
    <property type="match status" value="1"/>
</dbReference>
<organism evidence="3 4">
    <name type="scientific">Conservatibacter flavescens</name>
    <dbReference type="NCBI Taxonomy" id="28161"/>
    <lineage>
        <taxon>Bacteria</taxon>
        <taxon>Pseudomonadati</taxon>
        <taxon>Pseudomonadota</taxon>
        <taxon>Gammaproteobacteria</taxon>
        <taxon>Pasteurellales</taxon>
        <taxon>Pasteurellaceae</taxon>
        <taxon>Conservatibacter</taxon>
    </lineage>
</organism>
<dbReference type="InterPro" id="IPR016773">
    <property type="entry name" value="Fe3_uptake_reg_CjrA_prd"/>
</dbReference>
<dbReference type="Gene3D" id="1.10.8.760">
    <property type="entry name" value="Haem-binding uptake, Tiki superfamily, ChaN, domain 2"/>
    <property type="match status" value="1"/>
</dbReference>
<evidence type="ECO:0000259" key="2">
    <source>
        <dbReference type="Pfam" id="PF04187"/>
    </source>
</evidence>
<name>A0A2M8S1H9_9PAST</name>
<feature type="domain" description="Haem-binding uptake Tiki superfamily ChaN" evidence="2">
    <location>
        <begin position="44"/>
        <end position="230"/>
    </location>
</feature>
<dbReference type="AlphaFoldDB" id="A0A2M8S1H9"/>
<sequence>MMKLLYRIPCVLLIMLCGLNTSIAHAKDRIIKTATQQVLTVDQLVEELLSADIVLLGEIHNDRSHHEAQRLLLEKTAKQRAGGSVVLEMLMPSQQKAINEVQQWFHQGGKSGLRSLAEKINWNHAWDWRQYKEIMNMLLHQSAAIVAGSPDDAELKANHAFVPTGKYSGQESVKMALTQLIQAQHKNDENLVALQQYKDYKMARQLQGAKKPAWLIAGNIHVSKQLGVPLFLQDNHFSGKLKVLMMVESKLLPDVNHADYLWITQ</sequence>
<dbReference type="Proteomes" id="UP000229329">
    <property type="component" value="Unassembled WGS sequence"/>
</dbReference>
<dbReference type="PIRSF" id="PIRSF020419">
    <property type="entry name" value="Fe_uptake_reg_CjrA_prd"/>
    <property type="match status" value="1"/>
</dbReference>
<evidence type="ECO:0000256" key="1">
    <source>
        <dbReference type="SAM" id="SignalP"/>
    </source>
</evidence>
<feature type="signal peptide" evidence="1">
    <location>
        <begin position="1"/>
        <end position="26"/>
    </location>
</feature>